<evidence type="ECO:0000313" key="2">
    <source>
        <dbReference type="Proteomes" id="UP001151760"/>
    </source>
</evidence>
<reference evidence="1" key="1">
    <citation type="journal article" date="2022" name="Int. J. Mol. Sci.">
        <title>Draft Genome of Tanacetum Coccineum: Genomic Comparison of Closely Related Tanacetum-Family Plants.</title>
        <authorList>
            <person name="Yamashiro T."/>
            <person name="Shiraishi A."/>
            <person name="Nakayama K."/>
            <person name="Satake H."/>
        </authorList>
    </citation>
    <scope>NUCLEOTIDE SEQUENCE</scope>
</reference>
<keyword evidence="2" id="KW-1185">Reference proteome</keyword>
<name>A0ABQ5G6F0_9ASTR</name>
<gene>
    <name evidence="1" type="ORF">Tco_1030307</name>
</gene>
<proteinExistence type="predicted"/>
<reference evidence="1" key="2">
    <citation type="submission" date="2022-01" db="EMBL/GenBank/DDBJ databases">
        <authorList>
            <person name="Yamashiro T."/>
            <person name="Shiraishi A."/>
            <person name="Satake H."/>
            <person name="Nakayama K."/>
        </authorList>
    </citation>
    <scope>NUCLEOTIDE SEQUENCE</scope>
</reference>
<evidence type="ECO:0000313" key="1">
    <source>
        <dbReference type="EMBL" id="GJT71021.1"/>
    </source>
</evidence>
<dbReference type="EMBL" id="BQNB010018133">
    <property type="protein sequence ID" value="GJT71021.1"/>
    <property type="molecule type" value="Genomic_DNA"/>
</dbReference>
<comment type="caution">
    <text evidence="1">The sequence shown here is derived from an EMBL/GenBank/DDBJ whole genome shotgun (WGS) entry which is preliminary data.</text>
</comment>
<accession>A0ABQ5G6F0</accession>
<organism evidence="1 2">
    <name type="scientific">Tanacetum coccineum</name>
    <dbReference type="NCBI Taxonomy" id="301880"/>
    <lineage>
        <taxon>Eukaryota</taxon>
        <taxon>Viridiplantae</taxon>
        <taxon>Streptophyta</taxon>
        <taxon>Embryophyta</taxon>
        <taxon>Tracheophyta</taxon>
        <taxon>Spermatophyta</taxon>
        <taxon>Magnoliopsida</taxon>
        <taxon>eudicotyledons</taxon>
        <taxon>Gunneridae</taxon>
        <taxon>Pentapetalae</taxon>
        <taxon>asterids</taxon>
        <taxon>campanulids</taxon>
        <taxon>Asterales</taxon>
        <taxon>Asteraceae</taxon>
        <taxon>Asteroideae</taxon>
        <taxon>Anthemideae</taxon>
        <taxon>Anthemidinae</taxon>
        <taxon>Tanacetum</taxon>
    </lineage>
</organism>
<protein>
    <submittedName>
        <fullName evidence="1">Uncharacterized protein</fullName>
    </submittedName>
</protein>
<dbReference type="Proteomes" id="UP001151760">
    <property type="component" value="Unassembled WGS sequence"/>
</dbReference>
<sequence>MTESPFMDSSFAVPVFSPRDDLIACLNKAMNFLTAVASSRFPSTNNQLRTYSNLRNQATIQDGRVTVQQTEDLDTYDSDCDDISNAKVVLMANIFNYGSDVISEIPHSEIYLNDMENQSVHAMQDFEQIPAVDFSDNEIHSDSNIILYSQYLEETQHANVQDTQLQALQDSIILSVIEQMSEEMINHVNNWEKG</sequence>